<gene>
    <name evidence="4" type="ORF">GCM10009332_12640</name>
</gene>
<proteinExistence type="inferred from homology"/>
<dbReference type="Gene3D" id="3.40.50.1820">
    <property type="entry name" value="alpha/beta hydrolase"/>
    <property type="match status" value="1"/>
</dbReference>
<dbReference type="GO" id="GO:0016787">
    <property type="term" value="F:hydrolase activity"/>
    <property type="evidence" value="ECO:0007669"/>
    <property type="project" value="UniProtKB-KW"/>
</dbReference>
<reference evidence="4" key="2">
    <citation type="submission" date="2020-09" db="EMBL/GenBank/DDBJ databases">
        <authorList>
            <person name="Sun Q."/>
            <person name="Ohkuma M."/>
        </authorList>
    </citation>
    <scope>NUCLEOTIDE SEQUENCE</scope>
    <source>
        <strain evidence="4">JCM 30804</strain>
    </source>
</reference>
<name>A0A917JPW1_9GAMM</name>
<keyword evidence="2" id="KW-0378">Hydrolase</keyword>
<reference evidence="4" key="1">
    <citation type="journal article" date="2014" name="Int. J. Syst. Evol. Microbiol.">
        <title>Complete genome sequence of Corynebacterium casei LMG S-19264T (=DSM 44701T), isolated from a smear-ripened cheese.</title>
        <authorList>
            <consortium name="US DOE Joint Genome Institute (JGI-PGF)"/>
            <person name="Walter F."/>
            <person name="Albersmeier A."/>
            <person name="Kalinowski J."/>
            <person name="Ruckert C."/>
        </authorList>
    </citation>
    <scope>NUCLEOTIDE SEQUENCE</scope>
    <source>
        <strain evidence="4">JCM 30804</strain>
    </source>
</reference>
<comment type="similarity">
    <text evidence="1">Belongs to the AB hydrolase superfamily. AB hydrolase 2 family.</text>
</comment>
<evidence type="ECO:0000256" key="1">
    <source>
        <dbReference type="ARBA" id="ARBA00006499"/>
    </source>
</evidence>
<dbReference type="RefSeq" id="WP_188918971.1">
    <property type="nucleotide sequence ID" value="NZ_BMPZ01000002.1"/>
</dbReference>
<evidence type="ECO:0000313" key="5">
    <source>
        <dbReference type="Proteomes" id="UP000613743"/>
    </source>
</evidence>
<comment type="caution">
    <text evidence="4">The sequence shown here is derived from an EMBL/GenBank/DDBJ whole genome shotgun (WGS) entry which is preliminary data.</text>
</comment>
<feature type="domain" description="Phospholipase/carboxylesterase/thioesterase" evidence="3">
    <location>
        <begin position="6"/>
        <end position="215"/>
    </location>
</feature>
<dbReference type="InterPro" id="IPR050565">
    <property type="entry name" value="LYPA1-2/EST-like"/>
</dbReference>
<dbReference type="InterPro" id="IPR003140">
    <property type="entry name" value="PLipase/COase/thioEstase"/>
</dbReference>
<dbReference type="Pfam" id="PF02230">
    <property type="entry name" value="Abhydrolase_2"/>
    <property type="match status" value="1"/>
</dbReference>
<dbReference type="EMBL" id="BMPZ01000002">
    <property type="protein sequence ID" value="GGI76703.1"/>
    <property type="molecule type" value="Genomic_DNA"/>
</dbReference>
<dbReference type="PANTHER" id="PTHR10655">
    <property type="entry name" value="LYSOPHOSPHOLIPASE-RELATED"/>
    <property type="match status" value="1"/>
</dbReference>
<sequence length="220" mass="24195">MSLEKIVIEPKESAQACVIWIHGLGDSGAGMAPVIPYLGLDDSLNVRFVLPDAPEQPVTINAGYIMRSWYDIKSERLSDRVDMDGINESEQLILEIIEGQIQSGIPSSKIILAGFSQGGVLSLYTGLRLRHKLAGIIGMSCYLASGEQLPEQLSEANRSTSILQNHGSHDDVVPVSAGRQAYETLKASGYDTEWREYTALHSLLPQQLTEIGRWITERLT</sequence>
<dbReference type="PANTHER" id="PTHR10655:SF17">
    <property type="entry name" value="LYSOPHOSPHOLIPASE-LIKE PROTEIN 1"/>
    <property type="match status" value="1"/>
</dbReference>
<dbReference type="SUPFAM" id="SSF53474">
    <property type="entry name" value="alpha/beta-Hydrolases"/>
    <property type="match status" value="1"/>
</dbReference>
<evidence type="ECO:0000313" key="4">
    <source>
        <dbReference type="EMBL" id="GGI76703.1"/>
    </source>
</evidence>
<organism evidence="4 5">
    <name type="scientific">Shewanella gelidii</name>
    <dbReference type="NCBI Taxonomy" id="1642821"/>
    <lineage>
        <taxon>Bacteria</taxon>
        <taxon>Pseudomonadati</taxon>
        <taxon>Pseudomonadota</taxon>
        <taxon>Gammaproteobacteria</taxon>
        <taxon>Alteromonadales</taxon>
        <taxon>Shewanellaceae</taxon>
        <taxon>Shewanella</taxon>
    </lineage>
</organism>
<dbReference type="InterPro" id="IPR029058">
    <property type="entry name" value="AB_hydrolase_fold"/>
</dbReference>
<dbReference type="AlphaFoldDB" id="A0A917JPW1"/>
<evidence type="ECO:0000256" key="2">
    <source>
        <dbReference type="ARBA" id="ARBA00022801"/>
    </source>
</evidence>
<dbReference type="Proteomes" id="UP000613743">
    <property type="component" value="Unassembled WGS sequence"/>
</dbReference>
<keyword evidence="5" id="KW-1185">Reference proteome</keyword>
<accession>A0A917JPW1</accession>
<evidence type="ECO:0000259" key="3">
    <source>
        <dbReference type="Pfam" id="PF02230"/>
    </source>
</evidence>
<protein>
    <submittedName>
        <fullName evidence="4">Carboxylesterase</fullName>
    </submittedName>
</protein>